<evidence type="ECO:0000256" key="2">
    <source>
        <dbReference type="ARBA" id="ARBA00022827"/>
    </source>
</evidence>
<protein>
    <recommendedName>
        <fullName evidence="3">FAD-binding PCMH-type domain-containing protein</fullName>
    </recommendedName>
</protein>
<dbReference type="Proteomes" id="UP000233654">
    <property type="component" value="Unassembled WGS sequence"/>
</dbReference>
<dbReference type="GO" id="GO:0003824">
    <property type="term" value="F:catalytic activity"/>
    <property type="evidence" value="ECO:0007669"/>
    <property type="project" value="InterPro"/>
</dbReference>
<dbReference type="EMBL" id="PHEX01000007">
    <property type="protein sequence ID" value="PKQ28723.1"/>
    <property type="molecule type" value="Genomic_DNA"/>
</dbReference>
<dbReference type="SUPFAM" id="SSF55103">
    <property type="entry name" value="FAD-linked oxidases, C-terminal domain"/>
    <property type="match status" value="1"/>
</dbReference>
<dbReference type="Gene3D" id="3.30.465.10">
    <property type="match status" value="1"/>
</dbReference>
<evidence type="ECO:0000313" key="5">
    <source>
        <dbReference type="Proteomes" id="UP000233654"/>
    </source>
</evidence>
<dbReference type="InterPro" id="IPR016169">
    <property type="entry name" value="FAD-bd_PCMH_sub2"/>
</dbReference>
<accession>A0A2N3G7Q9</accession>
<dbReference type="InterPro" id="IPR016166">
    <property type="entry name" value="FAD-bd_PCMH"/>
</dbReference>
<dbReference type="SUPFAM" id="SSF56176">
    <property type="entry name" value="FAD-binding/transporter-associated domain-like"/>
    <property type="match status" value="1"/>
</dbReference>
<dbReference type="InterPro" id="IPR016164">
    <property type="entry name" value="FAD-linked_Oxase-like_C"/>
</dbReference>
<evidence type="ECO:0000256" key="1">
    <source>
        <dbReference type="ARBA" id="ARBA00022630"/>
    </source>
</evidence>
<reference evidence="4 5" key="1">
    <citation type="journal article" date="2017" name="ISME J.">
        <title>Potential for microbial H2 and metal transformations associated with novel bacteria and archaea in deep terrestrial subsurface sediments.</title>
        <authorList>
            <person name="Hernsdorf A.W."/>
            <person name="Amano Y."/>
            <person name="Miyakawa K."/>
            <person name="Ise K."/>
            <person name="Suzuki Y."/>
            <person name="Anantharaman K."/>
            <person name="Probst A."/>
            <person name="Burstein D."/>
            <person name="Thomas B.C."/>
            <person name="Banfield J.F."/>
        </authorList>
    </citation>
    <scope>NUCLEOTIDE SEQUENCE [LARGE SCALE GENOMIC DNA]</scope>
    <source>
        <strain evidence="4">HGW-Actinobacteria-3</strain>
    </source>
</reference>
<dbReference type="GO" id="GO:0071949">
    <property type="term" value="F:FAD binding"/>
    <property type="evidence" value="ECO:0007669"/>
    <property type="project" value="InterPro"/>
</dbReference>
<evidence type="ECO:0000259" key="3">
    <source>
        <dbReference type="PROSITE" id="PS51387"/>
    </source>
</evidence>
<comment type="caution">
    <text evidence="4">The sequence shown here is derived from an EMBL/GenBank/DDBJ whole genome shotgun (WGS) entry which is preliminary data.</text>
</comment>
<sequence>MNGSASAARELERLLGKDNVLTGTKTISSYFTEPLEEADLIVARPRNVDQLSDVAAFSYESETPLFSIKRKTDCGNLSGKKGILIDLSRMNQIKKIDAKNLTAHVYAGVTFEQLSRELARENQRLLFPLAGTSPGVVRSYMDRDALMGEGGYRHPHISVFHAMMADGQMWVSGSQQLTDEGHADFREDQGPQFSPFFGASEDIFGIPYYGLVYTYPNREERRLIAFGFDDLARAKDLLYTVSRAEWCFESFAANDRYLSVLLAEGNAAAVAGIRKKLKPWTVVFTVEHYKDLVDAWERYIKDAAGDLGGKRLSGQVPQMCEAALQKPWNIYDRDFFGGRTDTVNCYNYFKNVPDTFEIIDEQAKSAGIKPESLGKIVVPVYFGASAYCEADIYYNPEDTIATDMVKAARLEAYKALIDGNAFIDKPRGPVAEMLYAKMDPSYVNMIKLFKRTVDPKGLLNPDQLLEGI</sequence>
<proteinExistence type="predicted"/>
<dbReference type="PANTHER" id="PTHR11748">
    <property type="entry name" value="D-LACTATE DEHYDROGENASE"/>
    <property type="match status" value="1"/>
</dbReference>
<dbReference type="InterPro" id="IPR036318">
    <property type="entry name" value="FAD-bd_PCMH-like_sf"/>
</dbReference>
<evidence type="ECO:0000313" key="4">
    <source>
        <dbReference type="EMBL" id="PKQ28723.1"/>
    </source>
</evidence>
<feature type="domain" description="FAD-binding PCMH-type" evidence="3">
    <location>
        <begin position="34"/>
        <end position="217"/>
    </location>
</feature>
<dbReference type="InterPro" id="IPR006094">
    <property type="entry name" value="Oxid_FAD_bind_N"/>
</dbReference>
<keyword evidence="1" id="KW-0285">Flavoprotein</keyword>
<gene>
    <name evidence="4" type="ORF">CVT63_01355</name>
</gene>
<dbReference type="PROSITE" id="PS51387">
    <property type="entry name" value="FAD_PCMH"/>
    <property type="match status" value="1"/>
</dbReference>
<name>A0A2N3G7Q9_9ACTN</name>
<dbReference type="AlphaFoldDB" id="A0A2N3G7Q9"/>
<dbReference type="Pfam" id="PF01565">
    <property type="entry name" value="FAD_binding_4"/>
    <property type="match status" value="1"/>
</dbReference>
<organism evidence="4 5">
    <name type="scientific">Candidatus Anoxymicrobium japonicum</name>
    <dbReference type="NCBI Taxonomy" id="2013648"/>
    <lineage>
        <taxon>Bacteria</taxon>
        <taxon>Bacillati</taxon>
        <taxon>Actinomycetota</taxon>
        <taxon>Candidatus Geothermincolia</taxon>
        <taxon>Candidatus Geothermincolales</taxon>
        <taxon>Candidatus Anoxymicrobiaceae</taxon>
        <taxon>Candidatus Anoxymicrobium</taxon>
    </lineage>
</organism>
<keyword evidence="2" id="KW-0274">FAD</keyword>